<evidence type="ECO:0000256" key="1">
    <source>
        <dbReference type="ARBA" id="ARBA00006479"/>
    </source>
</evidence>
<name>A0A5D8QB39_9THEO</name>
<protein>
    <submittedName>
        <fullName evidence="2">ROK family protein</fullName>
    </submittedName>
</protein>
<dbReference type="AlphaFoldDB" id="A0A5D8QB39"/>
<dbReference type="PROSITE" id="PS01125">
    <property type="entry name" value="ROK"/>
    <property type="match status" value="1"/>
</dbReference>
<comment type="caution">
    <text evidence="2">The sequence shown here is derived from an EMBL/GenBank/DDBJ whole genome shotgun (WGS) entry which is preliminary data.</text>
</comment>
<evidence type="ECO:0000313" key="3">
    <source>
        <dbReference type="Proteomes" id="UP000322976"/>
    </source>
</evidence>
<dbReference type="PANTHER" id="PTHR18964">
    <property type="entry name" value="ROK (REPRESSOR, ORF, KINASE) FAMILY"/>
    <property type="match status" value="1"/>
</dbReference>
<comment type="similarity">
    <text evidence="1">Belongs to the ROK (NagC/XylR) family.</text>
</comment>
<organism evidence="2 3">
    <name type="scientific">Calorimonas adulescens</name>
    <dbReference type="NCBI Taxonomy" id="2606906"/>
    <lineage>
        <taxon>Bacteria</taxon>
        <taxon>Bacillati</taxon>
        <taxon>Bacillota</taxon>
        <taxon>Clostridia</taxon>
        <taxon>Thermoanaerobacterales</taxon>
        <taxon>Thermoanaerobacteraceae</taxon>
        <taxon>Calorimonas</taxon>
    </lineage>
</organism>
<keyword evidence="3" id="KW-1185">Reference proteome</keyword>
<dbReference type="Pfam" id="PF00480">
    <property type="entry name" value="ROK"/>
    <property type="match status" value="1"/>
</dbReference>
<reference evidence="2 3" key="1">
    <citation type="submission" date="2019-08" db="EMBL/GenBank/DDBJ databases">
        <title>Calorimonas adulescens gen. nov., sp. nov., an anaerobic thermophilic bacterium from Sakhalin hot spring.</title>
        <authorList>
            <person name="Khomyakova M.A."/>
            <person name="Merkel A.Y."/>
            <person name="Novikov A."/>
            <person name="Bonch-Osmolovskaya E.A."/>
            <person name="Slobodkin A.I."/>
        </authorList>
    </citation>
    <scope>NUCLEOTIDE SEQUENCE [LARGE SCALE GENOMIC DNA]</scope>
    <source>
        <strain evidence="2 3">A05MB</strain>
    </source>
</reference>
<dbReference type="EMBL" id="VTPS01000025">
    <property type="protein sequence ID" value="TZE80733.1"/>
    <property type="molecule type" value="Genomic_DNA"/>
</dbReference>
<dbReference type="SUPFAM" id="SSF53067">
    <property type="entry name" value="Actin-like ATPase domain"/>
    <property type="match status" value="1"/>
</dbReference>
<dbReference type="InterPro" id="IPR000600">
    <property type="entry name" value="ROK"/>
</dbReference>
<proteinExistence type="inferred from homology"/>
<sequence>MPRDDGNAIKFLGGVLISMRKSIGVDIGGTKMNFAILNEDGSLENKFRISTPAFSPRDEFMNILKANIRDMLGRYDVCGIGVGVPGLQDVERGVAIYAGNCPALKGTPVVEILQEEFKIPVYIDNDVRVATLGEFWYGAGKDANTIICVTLGTGIGSGIIIRGKLWRGSNCAAGEIGHVKLKEDWLSSTLDMDGTLEAISSGPAIATAYHKMVEGEKLEGRVDTSLKASEVAERAHDGDKTALEIFQTAGYYLGIAIAGYVNLINPELVIIGGGLASVGDLLLKPAFEAYQRYALDVSKQVCRITMAQLGNDAGVVGAGAMVFHYLDGDKFWL</sequence>
<dbReference type="InterPro" id="IPR043129">
    <property type="entry name" value="ATPase_NBD"/>
</dbReference>
<gene>
    <name evidence="2" type="ORF">FWJ32_12315</name>
</gene>
<dbReference type="Gene3D" id="3.30.420.40">
    <property type="match status" value="2"/>
</dbReference>
<dbReference type="InterPro" id="IPR049874">
    <property type="entry name" value="ROK_cs"/>
</dbReference>
<dbReference type="PANTHER" id="PTHR18964:SF149">
    <property type="entry name" value="BIFUNCTIONAL UDP-N-ACETYLGLUCOSAMINE 2-EPIMERASE_N-ACETYLMANNOSAMINE KINASE"/>
    <property type="match status" value="1"/>
</dbReference>
<dbReference type="Proteomes" id="UP000322976">
    <property type="component" value="Unassembled WGS sequence"/>
</dbReference>
<evidence type="ECO:0000313" key="2">
    <source>
        <dbReference type="EMBL" id="TZE80733.1"/>
    </source>
</evidence>
<accession>A0A5D8QB39</accession>